<dbReference type="EMBL" id="CASHTH010000338">
    <property type="protein sequence ID" value="CAI7997945.1"/>
    <property type="molecule type" value="Genomic_DNA"/>
</dbReference>
<evidence type="ECO:0000313" key="2">
    <source>
        <dbReference type="Proteomes" id="UP001174909"/>
    </source>
</evidence>
<name>A0AA35VXZ7_GEOBA</name>
<keyword evidence="2" id="KW-1185">Reference proteome</keyword>
<evidence type="ECO:0000313" key="1">
    <source>
        <dbReference type="EMBL" id="CAI7997945.1"/>
    </source>
</evidence>
<dbReference type="Proteomes" id="UP001174909">
    <property type="component" value="Unassembled WGS sequence"/>
</dbReference>
<dbReference type="AlphaFoldDB" id="A0AA35VXZ7"/>
<sequence length="83" mass="10289">HVSFLLSWQCWLCGRDFAERFRPRRFKIHRTWTALRSQKRICTRNKAKGCTMPRDLKLFYFAFFSYAWQSKKDLAFYDTQFFM</sequence>
<protein>
    <submittedName>
        <fullName evidence="1">Uncharacterized protein</fullName>
    </submittedName>
</protein>
<organism evidence="1 2">
    <name type="scientific">Geodia barretti</name>
    <name type="common">Barrett's horny sponge</name>
    <dbReference type="NCBI Taxonomy" id="519541"/>
    <lineage>
        <taxon>Eukaryota</taxon>
        <taxon>Metazoa</taxon>
        <taxon>Porifera</taxon>
        <taxon>Demospongiae</taxon>
        <taxon>Heteroscleromorpha</taxon>
        <taxon>Tetractinellida</taxon>
        <taxon>Astrophorina</taxon>
        <taxon>Geodiidae</taxon>
        <taxon>Geodia</taxon>
    </lineage>
</organism>
<reference evidence="1" key="1">
    <citation type="submission" date="2023-03" db="EMBL/GenBank/DDBJ databases">
        <authorList>
            <person name="Steffen K."/>
            <person name="Cardenas P."/>
        </authorList>
    </citation>
    <scope>NUCLEOTIDE SEQUENCE</scope>
</reference>
<feature type="non-terminal residue" evidence="1">
    <location>
        <position position="1"/>
    </location>
</feature>
<accession>A0AA35VXZ7</accession>
<proteinExistence type="predicted"/>
<gene>
    <name evidence="1" type="ORF">GBAR_LOCUS2286</name>
</gene>
<comment type="caution">
    <text evidence="1">The sequence shown here is derived from an EMBL/GenBank/DDBJ whole genome shotgun (WGS) entry which is preliminary data.</text>
</comment>